<dbReference type="InterPro" id="IPR000198">
    <property type="entry name" value="RhoGAP_dom"/>
</dbReference>
<evidence type="ECO:0000313" key="3">
    <source>
        <dbReference type="EMBL" id="GCC18666.1"/>
    </source>
</evidence>
<protein>
    <recommendedName>
        <fullName evidence="2">Rho-GAP domain-containing protein</fullName>
    </recommendedName>
</protein>
<dbReference type="Gene3D" id="1.10.555.10">
    <property type="entry name" value="Rho GTPase activation protein"/>
    <property type="match status" value="1"/>
</dbReference>
<name>A0A401RKQ4_CHIPU</name>
<gene>
    <name evidence="3" type="ORF">chiPu_0022117</name>
</gene>
<evidence type="ECO:0000259" key="2">
    <source>
        <dbReference type="PROSITE" id="PS50238"/>
    </source>
</evidence>
<dbReference type="Pfam" id="PF00620">
    <property type="entry name" value="RhoGAP"/>
    <property type="match status" value="1"/>
</dbReference>
<dbReference type="SUPFAM" id="SSF48350">
    <property type="entry name" value="GTPase activation domain, GAP"/>
    <property type="match status" value="1"/>
</dbReference>
<evidence type="ECO:0000256" key="1">
    <source>
        <dbReference type="ARBA" id="ARBA00023054"/>
    </source>
</evidence>
<reference evidence="3 4" key="1">
    <citation type="journal article" date="2018" name="Nat. Ecol. Evol.">
        <title>Shark genomes provide insights into elasmobranch evolution and the origin of vertebrates.</title>
        <authorList>
            <person name="Hara Y"/>
            <person name="Yamaguchi K"/>
            <person name="Onimaru K"/>
            <person name="Kadota M"/>
            <person name="Koyanagi M"/>
            <person name="Keeley SD"/>
            <person name="Tatsumi K"/>
            <person name="Tanaka K"/>
            <person name="Motone F"/>
            <person name="Kageyama Y"/>
            <person name="Nozu R"/>
            <person name="Adachi N"/>
            <person name="Nishimura O"/>
            <person name="Nakagawa R"/>
            <person name="Tanegashima C"/>
            <person name="Kiyatake I"/>
            <person name="Matsumoto R"/>
            <person name="Murakumo K"/>
            <person name="Nishida K"/>
            <person name="Terakita A"/>
            <person name="Kuratani S"/>
            <person name="Sato K"/>
            <person name="Hyodo S Kuraku.S."/>
        </authorList>
    </citation>
    <scope>NUCLEOTIDE SEQUENCE [LARGE SCALE GENOMIC DNA]</scope>
</reference>
<dbReference type="Proteomes" id="UP000287033">
    <property type="component" value="Unassembled WGS sequence"/>
</dbReference>
<evidence type="ECO:0000313" key="4">
    <source>
        <dbReference type="Proteomes" id="UP000287033"/>
    </source>
</evidence>
<dbReference type="PANTHER" id="PTHR14166">
    <property type="entry name" value="SLIT-ROBO RHO GTPASE ACTIVATING PROTEIN"/>
    <property type="match status" value="1"/>
</dbReference>
<keyword evidence="1" id="KW-0175">Coiled coil</keyword>
<dbReference type="SMART" id="SM00324">
    <property type="entry name" value="RhoGAP"/>
    <property type="match status" value="1"/>
</dbReference>
<comment type="caution">
    <text evidence="3">The sequence shown here is derived from an EMBL/GenBank/DDBJ whole genome shotgun (WGS) entry which is preliminary data.</text>
</comment>
<accession>A0A401RKQ4</accession>
<proteinExistence type="predicted"/>
<sequence length="221" mass="24396">MICPRPILNKPSPALRPFRLVFGSGVGDRVVRLLGAVGTQWEGDRAVSASRVWGFGDDTTRCCHRYFLTFFIGVGPVTGTGFRSEALGWWDRVSVFSVYLAVANSLFPVSCPFPCSGRWNSSVRKQDGNQIIPLVVESCICFISRHGLQHEGIFRVSGSQIEVNDIKNAFERGEDPLAGDQNDHDIDSIAGVLKLHFRGLASPLFPKEIFHDLISCVSKLD</sequence>
<dbReference type="PROSITE" id="PS50238">
    <property type="entry name" value="RHOGAP"/>
    <property type="match status" value="1"/>
</dbReference>
<feature type="domain" description="Rho-GAP" evidence="2">
    <location>
        <begin position="121"/>
        <end position="221"/>
    </location>
</feature>
<dbReference type="InterPro" id="IPR051627">
    <property type="entry name" value="SLIT-ROBO_RhoGAP"/>
</dbReference>
<dbReference type="STRING" id="137246.A0A401RKQ4"/>
<dbReference type="GO" id="GO:0007165">
    <property type="term" value="P:signal transduction"/>
    <property type="evidence" value="ECO:0007669"/>
    <property type="project" value="InterPro"/>
</dbReference>
<dbReference type="EMBL" id="BEZZ01006004">
    <property type="protein sequence ID" value="GCC18666.1"/>
    <property type="molecule type" value="Genomic_DNA"/>
</dbReference>
<organism evidence="3 4">
    <name type="scientific">Chiloscyllium punctatum</name>
    <name type="common">Brownbanded bambooshark</name>
    <name type="synonym">Hemiscyllium punctatum</name>
    <dbReference type="NCBI Taxonomy" id="137246"/>
    <lineage>
        <taxon>Eukaryota</taxon>
        <taxon>Metazoa</taxon>
        <taxon>Chordata</taxon>
        <taxon>Craniata</taxon>
        <taxon>Vertebrata</taxon>
        <taxon>Chondrichthyes</taxon>
        <taxon>Elasmobranchii</taxon>
        <taxon>Galeomorphii</taxon>
        <taxon>Galeoidea</taxon>
        <taxon>Orectolobiformes</taxon>
        <taxon>Hemiscylliidae</taxon>
        <taxon>Chiloscyllium</taxon>
    </lineage>
</organism>
<dbReference type="InterPro" id="IPR008936">
    <property type="entry name" value="Rho_GTPase_activation_prot"/>
</dbReference>
<keyword evidence="4" id="KW-1185">Reference proteome</keyword>
<dbReference type="OrthoDB" id="5981864at2759"/>
<dbReference type="AlphaFoldDB" id="A0A401RKQ4"/>